<organism evidence="1 2">
    <name type="scientific">Candidatus Collierbacteria bacterium CG22_combo_CG10-13_8_21_14_all_43_12</name>
    <dbReference type="NCBI Taxonomy" id="1974537"/>
    <lineage>
        <taxon>Bacteria</taxon>
        <taxon>Candidatus Collieribacteriota</taxon>
    </lineage>
</organism>
<protein>
    <recommendedName>
        <fullName evidence="3">MalT-like TPR region domain-containing protein</fullName>
    </recommendedName>
</protein>
<evidence type="ECO:0000313" key="1">
    <source>
        <dbReference type="EMBL" id="PIP86082.1"/>
    </source>
</evidence>
<reference evidence="1 2" key="1">
    <citation type="submission" date="2017-09" db="EMBL/GenBank/DDBJ databases">
        <title>Depth-based differentiation of microbial function through sediment-hosted aquifers and enrichment of novel symbionts in the deep terrestrial subsurface.</title>
        <authorList>
            <person name="Probst A.J."/>
            <person name="Ladd B."/>
            <person name="Jarett J.K."/>
            <person name="Geller-Mcgrath D.E."/>
            <person name="Sieber C.M."/>
            <person name="Emerson J.B."/>
            <person name="Anantharaman K."/>
            <person name="Thomas B.C."/>
            <person name="Malmstrom R."/>
            <person name="Stieglmeier M."/>
            <person name="Klingl A."/>
            <person name="Woyke T."/>
            <person name="Ryan C.M."/>
            <person name="Banfield J.F."/>
        </authorList>
    </citation>
    <scope>NUCLEOTIDE SEQUENCE [LARGE SCALE GENOMIC DNA]</scope>
    <source>
        <strain evidence="1">CG22_combo_CG10-13_8_21_14_all_43_12</strain>
    </source>
</reference>
<dbReference type="InterPro" id="IPR011990">
    <property type="entry name" value="TPR-like_helical_dom_sf"/>
</dbReference>
<name>A0A2H0DVA8_9BACT</name>
<gene>
    <name evidence="1" type="ORF">COW83_00920</name>
</gene>
<proteinExistence type="predicted"/>
<dbReference type="Proteomes" id="UP000231136">
    <property type="component" value="Unassembled WGS sequence"/>
</dbReference>
<evidence type="ECO:0008006" key="3">
    <source>
        <dbReference type="Google" id="ProtNLM"/>
    </source>
</evidence>
<dbReference type="AlphaFoldDB" id="A0A2H0DVA8"/>
<comment type="caution">
    <text evidence="1">The sequence shown here is derived from an EMBL/GenBank/DDBJ whole genome shotgun (WGS) entry which is preliminary data.</text>
</comment>
<dbReference type="SUPFAM" id="SSF48452">
    <property type="entry name" value="TPR-like"/>
    <property type="match status" value="1"/>
</dbReference>
<evidence type="ECO:0000313" key="2">
    <source>
        <dbReference type="Proteomes" id="UP000231136"/>
    </source>
</evidence>
<dbReference type="EMBL" id="PCTR01000035">
    <property type="protein sequence ID" value="PIP86082.1"/>
    <property type="molecule type" value="Genomic_DNA"/>
</dbReference>
<accession>A0A2H0DVA8</accession>
<dbReference type="Gene3D" id="1.25.40.10">
    <property type="entry name" value="Tetratricopeptide repeat domain"/>
    <property type="match status" value="1"/>
</dbReference>
<sequence length="236" mass="26043">MNNIMEKRLAVANDLREAEKYGESAKAYTECLIDLVRSDDPVGLIHCLGGQSLIYKNLLTTIDSPVYHYLVVSFAKEALEIAEAHKEKLDGRTISIAYSVYGDALLTNGETGEALPYFEKSLAVSTAEAPEKGRLKAHIGGIQYLLGEKQKGIATINEALADIRTGDMKNSIIRTWETGALNGLAKIYALEGKKDMALDHADQSLKISVYHNLPIRKRQAEKIIEKINFGLTDFSI</sequence>